<sequence length="123" mass="13536">MPLSAGSSASDVAGVVTSNPVEPTAVCFVSVSGRQEENEFYREAYVSCLTVVFDFSVSARTLRAEIPALKTVCEPGEDPLKCHCDALDIKSITRLPTFYFRELGEPSFTNAVFMDEFNAVRER</sequence>
<evidence type="ECO:0000313" key="1">
    <source>
        <dbReference type="EMBL" id="VDN19290.1"/>
    </source>
</evidence>
<accession>A0A3P7M0P7</accession>
<dbReference type="Proteomes" id="UP000281553">
    <property type="component" value="Unassembled WGS sequence"/>
</dbReference>
<reference evidence="1 2" key="1">
    <citation type="submission" date="2018-11" db="EMBL/GenBank/DDBJ databases">
        <authorList>
            <consortium name="Pathogen Informatics"/>
        </authorList>
    </citation>
    <scope>NUCLEOTIDE SEQUENCE [LARGE SCALE GENOMIC DNA]</scope>
</reference>
<keyword evidence="2" id="KW-1185">Reference proteome</keyword>
<evidence type="ECO:0000313" key="2">
    <source>
        <dbReference type="Proteomes" id="UP000281553"/>
    </source>
</evidence>
<proteinExistence type="predicted"/>
<dbReference type="OrthoDB" id="5981864at2759"/>
<name>A0A3P7M0P7_DIBLA</name>
<dbReference type="EMBL" id="UYRU01070084">
    <property type="protein sequence ID" value="VDN19290.1"/>
    <property type="molecule type" value="Genomic_DNA"/>
</dbReference>
<gene>
    <name evidence="1" type="ORF">DILT_LOCUS13387</name>
</gene>
<protein>
    <submittedName>
        <fullName evidence="1">Uncharacterized protein</fullName>
    </submittedName>
</protein>
<organism evidence="1 2">
    <name type="scientific">Dibothriocephalus latus</name>
    <name type="common">Fish tapeworm</name>
    <name type="synonym">Diphyllobothrium latum</name>
    <dbReference type="NCBI Taxonomy" id="60516"/>
    <lineage>
        <taxon>Eukaryota</taxon>
        <taxon>Metazoa</taxon>
        <taxon>Spiralia</taxon>
        <taxon>Lophotrochozoa</taxon>
        <taxon>Platyhelminthes</taxon>
        <taxon>Cestoda</taxon>
        <taxon>Eucestoda</taxon>
        <taxon>Diphyllobothriidea</taxon>
        <taxon>Diphyllobothriidae</taxon>
        <taxon>Dibothriocephalus</taxon>
    </lineage>
</organism>
<dbReference type="AlphaFoldDB" id="A0A3P7M0P7"/>